<feature type="transmembrane region" description="Helical" evidence="7">
    <location>
        <begin position="49"/>
        <end position="71"/>
    </location>
</feature>
<comment type="subcellular location">
    <subcellularLocation>
        <location evidence="1">Cell membrane</location>
        <topology evidence="1">Multi-pass membrane protein</topology>
    </subcellularLocation>
</comment>
<dbReference type="AlphaFoldDB" id="A0A2S9CZ15"/>
<dbReference type="PANTHER" id="PTHR33452">
    <property type="entry name" value="OXIDOREDUCTASE CATD-RELATED"/>
    <property type="match status" value="1"/>
</dbReference>
<dbReference type="Proteomes" id="UP000238325">
    <property type="component" value="Unassembled WGS sequence"/>
</dbReference>
<evidence type="ECO:0000256" key="4">
    <source>
        <dbReference type="ARBA" id="ARBA00022692"/>
    </source>
</evidence>
<keyword evidence="5 7" id="KW-1133">Transmembrane helix</keyword>
<dbReference type="EMBL" id="PCPH01000002">
    <property type="protein sequence ID" value="PRB90552.1"/>
    <property type="molecule type" value="Genomic_DNA"/>
</dbReference>
<feature type="transmembrane region" description="Helical" evidence="7">
    <location>
        <begin position="78"/>
        <end position="94"/>
    </location>
</feature>
<dbReference type="GO" id="GO:0005886">
    <property type="term" value="C:plasma membrane"/>
    <property type="evidence" value="ECO:0007669"/>
    <property type="project" value="UniProtKB-SubCell"/>
</dbReference>
<dbReference type="RefSeq" id="WP_105681968.1">
    <property type="nucleotide sequence ID" value="NZ_JBBGZD010000001.1"/>
</dbReference>
<evidence type="ECO:0000256" key="1">
    <source>
        <dbReference type="ARBA" id="ARBA00004651"/>
    </source>
</evidence>
<evidence type="ECO:0000256" key="5">
    <source>
        <dbReference type="ARBA" id="ARBA00022989"/>
    </source>
</evidence>
<evidence type="ECO:0000313" key="9">
    <source>
        <dbReference type="EMBL" id="PRB90552.1"/>
    </source>
</evidence>
<evidence type="ECO:0000256" key="7">
    <source>
        <dbReference type="SAM" id="Phobius"/>
    </source>
</evidence>
<keyword evidence="4 7" id="KW-0812">Transmembrane</keyword>
<sequence>MKKITIFFNRDKGLFFFRMMISMILYINHGHEKLFHFSEMLSKIADPLHIGKLPGLLFAAFSDVFCALLLLLGFKTKIASFVIAFNTLVAFILVQHGDITTFRGEIALLFFSSSLLLFFTGPGIYSLDEFRKKAE</sequence>
<evidence type="ECO:0000313" key="8">
    <source>
        <dbReference type="EMBL" id="PRB85724.1"/>
    </source>
</evidence>
<evidence type="ECO:0008006" key="12">
    <source>
        <dbReference type="Google" id="ProtNLM"/>
    </source>
</evidence>
<evidence type="ECO:0000256" key="6">
    <source>
        <dbReference type="ARBA" id="ARBA00023136"/>
    </source>
</evidence>
<organism evidence="8 11">
    <name type="scientific">Chryseobacterium culicis</name>
    <dbReference type="NCBI Taxonomy" id="680127"/>
    <lineage>
        <taxon>Bacteria</taxon>
        <taxon>Pseudomonadati</taxon>
        <taxon>Bacteroidota</taxon>
        <taxon>Flavobacteriia</taxon>
        <taxon>Flavobacteriales</taxon>
        <taxon>Weeksellaceae</taxon>
        <taxon>Chryseobacterium group</taxon>
        <taxon>Chryseobacterium</taxon>
    </lineage>
</organism>
<evidence type="ECO:0000256" key="3">
    <source>
        <dbReference type="ARBA" id="ARBA00022475"/>
    </source>
</evidence>
<evidence type="ECO:0000313" key="10">
    <source>
        <dbReference type="Proteomes" id="UP000238325"/>
    </source>
</evidence>
<feature type="transmembrane region" description="Helical" evidence="7">
    <location>
        <begin position="12"/>
        <end position="29"/>
    </location>
</feature>
<dbReference type="PANTHER" id="PTHR33452:SF1">
    <property type="entry name" value="INNER MEMBRANE PROTEIN YPHA-RELATED"/>
    <property type="match status" value="1"/>
</dbReference>
<dbReference type="InterPro" id="IPR032808">
    <property type="entry name" value="DoxX"/>
</dbReference>
<evidence type="ECO:0000256" key="2">
    <source>
        <dbReference type="ARBA" id="ARBA00006679"/>
    </source>
</evidence>
<dbReference type="InterPro" id="IPR051907">
    <property type="entry name" value="DoxX-like_oxidoreductase"/>
</dbReference>
<gene>
    <name evidence="8" type="ORF">CQ022_05570</name>
    <name evidence="9" type="ORF">CQ033_07415</name>
</gene>
<comment type="similarity">
    <text evidence="2">Belongs to the DoxX family.</text>
</comment>
<proteinExistence type="inferred from homology"/>
<protein>
    <recommendedName>
        <fullName evidence="12">Oxidoreductase</fullName>
    </recommendedName>
</protein>
<feature type="transmembrane region" description="Helical" evidence="7">
    <location>
        <begin position="106"/>
        <end position="127"/>
    </location>
</feature>
<keyword evidence="10" id="KW-1185">Reference proteome</keyword>
<name>A0A2S9CZ15_CHRCI</name>
<reference evidence="10 11" key="1">
    <citation type="submission" date="2017-09" db="EMBL/GenBank/DDBJ databases">
        <title>Genomic, metabolic, and phenotypic characteristics of bacterial isolates from the natural microbiome of the model nematode Caenorhabditis elegans.</title>
        <authorList>
            <person name="Zimmermann J."/>
            <person name="Obeng N."/>
            <person name="Yang W."/>
            <person name="Obeng O."/>
            <person name="Kissoyan K."/>
            <person name="Pees B."/>
            <person name="Dirksen P."/>
            <person name="Hoppner M."/>
            <person name="Franke A."/>
            <person name="Rosenstiel P."/>
            <person name="Leippe M."/>
            <person name="Dierking K."/>
            <person name="Kaleta C."/>
            <person name="Schulenburg H."/>
        </authorList>
    </citation>
    <scope>NUCLEOTIDE SEQUENCE [LARGE SCALE GENOMIC DNA]</scope>
    <source>
        <strain evidence="8 11">MYb25</strain>
        <strain evidence="9 10">MYb44</strain>
    </source>
</reference>
<accession>A0A2S9CZ15</accession>
<comment type="caution">
    <text evidence="8">The sequence shown here is derived from an EMBL/GenBank/DDBJ whole genome shotgun (WGS) entry which is preliminary data.</text>
</comment>
<keyword evidence="6 7" id="KW-0472">Membrane</keyword>
<evidence type="ECO:0000313" key="11">
    <source>
        <dbReference type="Proteomes" id="UP000238534"/>
    </source>
</evidence>
<dbReference type="EMBL" id="PCPP01000001">
    <property type="protein sequence ID" value="PRB85724.1"/>
    <property type="molecule type" value="Genomic_DNA"/>
</dbReference>
<dbReference type="OrthoDB" id="9813193at2"/>
<keyword evidence="3" id="KW-1003">Cell membrane</keyword>
<dbReference type="Pfam" id="PF07681">
    <property type="entry name" value="DoxX"/>
    <property type="match status" value="1"/>
</dbReference>
<dbReference type="Proteomes" id="UP000238534">
    <property type="component" value="Unassembled WGS sequence"/>
</dbReference>